<evidence type="ECO:0000313" key="1">
    <source>
        <dbReference type="EMBL" id="GEP60137.1"/>
    </source>
</evidence>
<dbReference type="OrthoDB" id="9809392at2"/>
<dbReference type="AlphaFoldDB" id="A0A512NMF7"/>
<protein>
    <submittedName>
        <fullName evidence="1">Uncharacterized protein</fullName>
    </submittedName>
</protein>
<evidence type="ECO:0000313" key="2">
    <source>
        <dbReference type="Proteomes" id="UP000321058"/>
    </source>
</evidence>
<organism evidence="1 2">
    <name type="scientific">Reyranella soli</name>
    <dbReference type="NCBI Taxonomy" id="1230389"/>
    <lineage>
        <taxon>Bacteria</taxon>
        <taxon>Pseudomonadati</taxon>
        <taxon>Pseudomonadota</taxon>
        <taxon>Alphaproteobacteria</taxon>
        <taxon>Hyphomicrobiales</taxon>
        <taxon>Reyranellaceae</taxon>
        <taxon>Reyranella</taxon>
    </lineage>
</organism>
<proteinExistence type="predicted"/>
<keyword evidence="2" id="KW-1185">Reference proteome</keyword>
<gene>
    <name evidence="1" type="ORF">RSO01_73030</name>
</gene>
<dbReference type="RefSeq" id="WP_147155504.1">
    <property type="nucleotide sequence ID" value="NZ_BKAJ01000151.1"/>
</dbReference>
<dbReference type="EMBL" id="BKAJ01000151">
    <property type="protein sequence ID" value="GEP60137.1"/>
    <property type="molecule type" value="Genomic_DNA"/>
</dbReference>
<comment type="caution">
    <text evidence="1">The sequence shown here is derived from an EMBL/GenBank/DDBJ whole genome shotgun (WGS) entry which is preliminary data.</text>
</comment>
<dbReference type="Pfam" id="PF13181">
    <property type="entry name" value="TPR_8"/>
    <property type="match status" value="2"/>
</dbReference>
<dbReference type="InterPro" id="IPR011990">
    <property type="entry name" value="TPR-like_helical_dom_sf"/>
</dbReference>
<name>A0A512NMF7_9HYPH</name>
<dbReference type="InterPro" id="IPR019734">
    <property type="entry name" value="TPR_rpt"/>
</dbReference>
<dbReference type="Gene3D" id="1.25.40.10">
    <property type="entry name" value="Tetratricopeptide repeat domain"/>
    <property type="match status" value="1"/>
</dbReference>
<dbReference type="Proteomes" id="UP000321058">
    <property type="component" value="Unassembled WGS sequence"/>
</dbReference>
<dbReference type="SMART" id="SM00028">
    <property type="entry name" value="TPR"/>
    <property type="match status" value="2"/>
</dbReference>
<dbReference type="SUPFAM" id="SSF48452">
    <property type="entry name" value="TPR-like"/>
    <property type="match status" value="1"/>
</dbReference>
<sequence>MVRSQAAVPEGIQRSIAGGRYSEAADALRNLAGSAPSVAVLTALADMNFQLGDLTEAKENALKAVAADPRAHAARVLLGRVRTALDERDAALADFRAALELAPPWKPPAGGGPIAVAAHQALHNLEQLIYLERADKRPPGTLLPADPNLREAARRKLYQMVDDTSREIPTIPMGGQYGRTMADPPLVMHDEAPPAVCLNRRDDWDDVLKTFHGEGKGVACVDHLLTPEALAQLQRFCLRSTVWRRAYPPGYIGANPESGFFSPLLLQIAAELRQAIPGLLDGHHLNYWWSFVCQHQRPGIDIHADHSDVSLNFWITPDSANLEPGSGGLDMWDVAAPNDWTFDDYNSGARDIHAFLRQEKARQTSYAYAENRGLLFKGTIFHQTAACRFADGFENRRRNVTMLFRRTRS</sequence>
<reference evidence="1 2" key="1">
    <citation type="submission" date="2019-07" db="EMBL/GenBank/DDBJ databases">
        <title>Whole genome shotgun sequence of Reyranella soli NBRC 108950.</title>
        <authorList>
            <person name="Hosoyama A."/>
            <person name="Uohara A."/>
            <person name="Ohji S."/>
            <person name="Ichikawa N."/>
        </authorList>
    </citation>
    <scope>NUCLEOTIDE SEQUENCE [LARGE SCALE GENOMIC DNA]</scope>
    <source>
        <strain evidence="1 2">NBRC 108950</strain>
    </source>
</reference>
<accession>A0A512NMF7</accession>